<dbReference type="InParanoid" id="Q0UJM5"/>
<feature type="region of interest" description="Disordered" evidence="1">
    <location>
        <begin position="1"/>
        <end position="46"/>
    </location>
</feature>
<accession>Q0UJM5</accession>
<dbReference type="Proteomes" id="UP000001055">
    <property type="component" value="Unassembled WGS sequence"/>
</dbReference>
<evidence type="ECO:0000313" key="3">
    <source>
        <dbReference type="Proteomes" id="UP000001055"/>
    </source>
</evidence>
<dbReference type="AlphaFoldDB" id="Q0UJM5"/>
<reference evidence="3" key="1">
    <citation type="journal article" date="2007" name="Plant Cell">
        <title>Dothideomycete-plant interactions illuminated by genome sequencing and EST analysis of the wheat pathogen Stagonospora nodorum.</title>
        <authorList>
            <person name="Hane J.K."/>
            <person name="Lowe R.G."/>
            <person name="Solomon P.S."/>
            <person name="Tan K.C."/>
            <person name="Schoch C.L."/>
            <person name="Spatafora J.W."/>
            <person name="Crous P.W."/>
            <person name="Kodira C."/>
            <person name="Birren B.W."/>
            <person name="Galagan J.E."/>
            <person name="Torriani S.F."/>
            <person name="McDonald B.A."/>
            <person name="Oliver R.P."/>
        </authorList>
    </citation>
    <scope>NUCLEOTIDE SEQUENCE [LARGE SCALE GENOMIC DNA]</scope>
    <source>
        <strain evidence="3">SN15 / ATCC MYA-4574 / FGSC 10173</strain>
    </source>
</reference>
<proteinExistence type="predicted"/>
<evidence type="ECO:0000313" key="2">
    <source>
        <dbReference type="EMBL" id="EAT84315.2"/>
    </source>
</evidence>
<dbReference type="GeneID" id="5975264"/>
<dbReference type="VEuPathDB" id="FungiDB:JI435_080390"/>
<dbReference type="RefSeq" id="XP_001798366.1">
    <property type="nucleotide sequence ID" value="XM_001798314.1"/>
</dbReference>
<organism evidence="2 3">
    <name type="scientific">Phaeosphaeria nodorum (strain SN15 / ATCC MYA-4574 / FGSC 10173)</name>
    <name type="common">Glume blotch fungus</name>
    <name type="synonym">Parastagonospora nodorum</name>
    <dbReference type="NCBI Taxonomy" id="321614"/>
    <lineage>
        <taxon>Eukaryota</taxon>
        <taxon>Fungi</taxon>
        <taxon>Dikarya</taxon>
        <taxon>Ascomycota</taxon>
        <taxon>Pezizomycotina</taxon>
        <taxon>Dothideomycetes</taxon>
        <taxon>Pleosporomycetidae</taxon>
        <taxon>Pleosporales</taxon>
        <taxon>Pleosporineae</taxon>
        <taxon>Phaeosphaeriaceae</taxon>
        <taxon>Parastagonospora</taxon>
    </lineage>
</organism>
<evidence type="ECO:0000256" key="1">
    <source>
        <dbReference type="SAM" id="MobiDB-lite"/>
    </source>
</evidence>
<dbReference type="KEGG" id="pno:SNOG_08039"/>
<sequence>MSTPLETSAMDVDGSSDRGRSSPSSIRSDSSQISYTDDYKTLPSSGPDSHAHIIDLSYYAELAKEDGMIKLQDAIVTTLFSASPETLASFLSPTVNTFKAVFGKKDVQLVIWRKGLEVFVSGRAFMVGAYENHTSMKSFRFEHVAGFLIGYDGAWHPKVTASNAYSSSKWPDVWAGKFEDRGGVAKMTVEVQEAAMAGRASTLAEYMLNTKYWELKADIKLT</sequence>
<protein>
    <submittedName>
        <fullName evidence="2">Uncharacterized protein</fullName>
    </submittedName>
</protein>
<feature type="compositionally biased region" description="Low complexity" evidence="1">
    <location>
        <begin position="21"/>
        <end position="34"/>
    </location>
</feature>
<gene>
    <name evidence="2" type="ORF">SNOG_08039</name>
</gene>
<dbReference type="EMBL" id="CH445336">
    <property type="protein sequence ID" value="EAT84315.2"/>
    <property type="molecule type" value="Genomic_DNA"/>
</dbReference>
<name>Q0UJM5_PHANO</name>